<feature type="compositionally biased region" description="Polar residues" evidence="1">
    <location>
        <begin position="775"/>
        <end position="787"/>
    </location>
</feature>
<evidence type="ECO:0000313" key="3">
    <source>
        <dbReference type="Proteomes" id="UP000008068"/>
    </source>
</evidence>
<keyword evidence="3" id="KW-1185">Reference proteome</keyword>
<proteinExistence type="predicted"/>
<dbReference type="Proteomes" id="UP000008068">
    <property type="component" value="Unassembled WGS sequence"/>
</dbReference>
<sequence length="787" mass="88812">MDSPQPPDTGAAAVIKLLCLDQIQMVTSIRNLESIKGEDIGWKRKYIKNDLLTLKTFIEEMHSIGDIANRWIIKAVPSDIIISTPQLISHVEYYIKLIGFKLVIERATKAFNDTMDELKRDNQSKDSKWILQQYREARAKLLHKAPQLLSTRIQAISETPIEILVARARAEAAKIELPLVAAADPKVCPACSLVGHEQQQCSLRKEATAHGLYETEELRQQFQIDLDEMLEQLIEMGCDDEYIESQTNETKQSIQARRDKQSSKTKSNSAPEKVEKDVNALAHTEGAEPNTSEREQTSLNSPESTTENGGEYYTVTSTGQQLDDVNPIPEEDLSDSPLCPGHQPVLVVQGSVPGGNSDDSDGSSPRGGSTHSETSQLPSHSDHEECEKEDEPENQRSPGSRHSSTSSSGTSSSDYDSSSQLGPLPCHVLSFAKRCGQHLESSIYARYRDNGVLIQIKIGNTSQIYKGASQRDETQQGVIQAAEVIKRFSLQNKATLIPTTANFFHNCEDFTKAFDQGDKEPFEEILRILLDGGFPYVYIQQTEYPPSRTESNDRIADRLYVEWSFKSPKFRKLNRHAELACRTDVDHDPFSFVRKCDFVVVCSDKFGTSVVHIFARHEDNEKVRLRTLRNDYILFTEESEELSIKTNIIQACQQISSYIQRSLTSAQIGEVLIVHGSKDIELDIQTQHKSYVFSETHKIISRISPQAKIWFMKTRKIQENDEADYSLKSDILWNWFQSANKFAYLNPVQDEMQRSTTAAQAETPDRSSKTKQDRQQVNSPLLSSSFQ</sequence>
<feature type="compositionally biased region" description="Polar residues" evidence="1">
    <location>
        <begin position="297"/>
        <end position="323"/>
    </location>
</feature>
<gene>
    <name evidence="2" type="ORF">CAEBREN_14385</name>
</gene>
<evidence type="ECO:0000313" key="2">
    <source>
        <dbReference type="EMBL" id="EGT35562.1"/>
    </source>
</evidence>
<dbReference type="AlphaFoldDB" id="G0PLR1"/>
<protein>
    <submittedName>
        <fullName evidence="2">Uncharacterized protein</fullName>
    </submittedName>
</protein>
<feature type="compositionally biased region" description="Low complexity" evidence="1">
    <location>
        <begin position="350"/>
        <end position="369"/>
    </location>
</feature>
<feature type="compositionally biased region" description="Low complexity" evidence="1">
    <location>
        <begin position="396"/>
        <end position="419"/>
    </location>
</feature>
<reference evidence="3" key="1">
    <citation type="submission" date="2011-07" db="EMBL/GenBank/DDBJ databases">
        <authorList>
            <consortium name="Caenorhabditis brenneri Sequencing and Analysis Consortium"/>
            <person name="Wilson R.K."/>
        </authorList>
    </citation>
    <scope>NUCLEOTIDE SEQUENCE [LARGE SCALE GENOMIC DNA]</scope>
    <source>
        <strain evidence="3">PB2801</strain>
    </source>
</reference>
<feature type="region of interest" description="Disordered" evidence="1">
    <location>
        <begin position="247"/>
        <end position="419"/>
    </location>
</feature>
<evidence type="ECO:0000256" key="1">
    <source>
        <dbReference type="SAM" id="MobiDB-lite"/>
    </source>
</evidence>
<feature type="compositionally biased region" description="Polar residues" evidence="1">
    <location>
        <begin position="370"/>
        <end position="379"/>
    </location>
</feature>
<accession>G0PLR1</accession>
<dbReference type="EMBL" id="GL381163">
    <property type="protein sequence ID" value="EGT35562.1"/>
    <property type="molecule type" value="Genomic_DNA"/>
</dbReference>
<feature type="compositionally biased region" description="Basic and acidic residues" evidence="1">
    <location>
        <begin position="763"/>
        <end position="774"/>
    </location>
</feature>
<feature type="region of interest" description="Disordered" evidence="1">
    <location>
        <begin position="753"/>
        <end position="787"/>
    </location>
</feature>
<name>G0PLR1_CAEBE</name>
<dbReference type="InParanoid" id="G0PLR1"/>
<organism evidence="3">
    <name type="scientific">Caenorhabditis brenneri</name>
    <name type="common">Nematode worm</name>
    <dbReference type="NCBI Taxonomy" id="135651"/>
    <lineage>
        <taxon>Eukaryota</taxon>
        <taxon>Metazoa</taxon>
        <taxon>Ecdysozoa</taxon>
        <taxon>Nematoda</taxon>
        <taxon>Chromadorea</taxon>
        <taxon>Rhabditida</taxon>
        <taxon>Rhabditina</taxon>
        <taxon>Rhabditomorpha</taxon>
        <taxon>Rhabditoidea</taxon>
        <taxon>Rhabditidae</taxon>
        <taxon>Peloderinae</taxon>
        <taxon>Caenorhabditis</taxon>
    </lineage>
</organism>
<dbReference type="HOGENOM" id="CLU_354208_0_0_1"/>